<name>A0A0E2D8X6_LEPIR</name>
<comment type="caution">
    <text evidence="2">The sequence shown here is derived from an EMBL/GenBank/DDBJ whole genome shotgun (WGS) entry which is preliminary data.</text>
</comment>
<sequence length="44" mass="5219">MEGIGFHKKIAIMFIRNVSIYLLNLFQVLFLLAMTIKSFLMKKR</sequence>
<keyword evidence="1" id="KW-1133">Transmembrane helix</keyword>
<keyword evidence="1" id="KW-0812">Transmembrane</keyword>
<dbReference type="AlphaFoldDB" id="A0A0E2D8X6"/>
<reference evidence="2 3" key="1">
    <citation type="submission" date="2012-10" db="EMBL/GenBank/DDBJ databases">
        <authorList>
            <person name="Harkins D.M."/>
            <person name="Durkin A.S."/>
            <person name="Brinkac L.M."/>
            <person name="Haft D.H."/>
            <person name="Selengut J.D."/>
            <person name="Sanka R."/>
            <person name="DePew J."/>
            <person name="Purushe J."/>
            <person name="Chanthongthip A."/>
            <person name="Lattana O."/>
            <person name="Phetsouvanh R."/>
            <person name="Newton P.N."/>
            <person name="Vinetz J.M."/>
            <person name="Sutton G.G."/>
            <person name="Nierman W.C."/>
            <person name="Fouts D.E."/>
        </authorList>
    </citation>
    <scope>NUCLEOTIDE SEQUENCE [LARGE SCALE GENOMIC DNA]</scope>
    <source>
        <strain evidence="2 3">UI 12758</strain>
    </source>
</reference>
<feature type="transmembrane region" description="Helical" evidence="1">
    <location>
        <begin position="20"/>
        <end position="40"/>
    </location>
</feature>
<evidence type="ECO:0000313" key="2">
    <source>
        <dbReference type="EMBL" id="EKR55941.1"/>
    </source>
</evidence>
<dbReference type="EMBL" id="AHNR02000027">
    <property type="protein sequence ID" value="EKR55941.1"/>
    <property type="molecule type" value="Genomic_DNA"/>
</dbReference>
<keyword evidence="1" id="KW-0472">Membrane</keyword>
<dbReference type="Proteomes" id="UP000001340">
    <property type="component" value="Unassembled WGS sequence"/>
</dbReference>
<proteinExistence type="predicted"/>
<evidence type="ECO:0000256" key="1">
    <source>
        <dbReference type="SAM" id="Phobius"/>
    </source>
</evidence>
<protein>
    <submittedName>
        <fullName evidence="2">Uncharacterized protein</fullName>
    </submittedName>
</protein>
<evidence type="ECO:0000313" key="3">
    <source>
        <dbReference type="Proteomes" id="UP000001340"/>
    </source>
</evidence>
<organism evidence="2 3">
    <name type="scientific">Leptospira interrogans str. UI 12758</name>
    <dbReference type="NCBI Taxonomy" id="1049938"/>
    <lineage>
        <taxon>Bacteria</taxon>
        <taxon>Pseudomonadati</taxon>
        <taxon>Spirochaetota</taxon>
        <taxon>Spirochaetia</taxon>
        <taxon>Leptospirales</taxon>
        <taxon>Leptospiraceae</taxon>
        <taxon>Leptospira</taxon>
    </lineage>
</organism>
<accession>A0A0E2D8X6</accession>
<gene>
    <name evidence="2" type="ORF">LEP1GSC105_0626</name>
</gene>